<dbReference type="EMBL" id="CM047904">
    <property type="protein sequence ID" value="KAJ0091645.1"/>
    <property type="molecule type" value="Genomic_DNA"/>
</dbReference>
<evidence type="ECO:0000313" key="2">
    <source>
        <dbReference type="Proteomes" id="UP001164250"/>
    </source>
</evidence>
<dbReference type="Proteomes" id="UP001164250">
    <property type="component" value="Chromosome 8"/>
</dbReference>
<sequence>MNSVSESFKNNPLHFKHIIPLDFNTTLTLPDSHTWPLSLDPIGSLTHVQHEALPVIDLTNPEAITLIRQACEKWGAFQVTNHDIPVKLLNEIEFQTKRLFALPLNQKLLAVRSPEDCTGYGLPRMSTFFSKFIWSEGFTVMGSPVDHACQLWPHDHVNFCNVLVEYQKELETLTEKILGLMFKSLGLTQEDVKWFKPNNGSKPPQAVLQLNSYPVCPDPSRAMGLAPHTDSSLLTLIYQNNTSGLQVYRDSLGWVPVKPVTAAVVVMVGDLMHIACNGRFKCALHRALVNKTHIRISIAHFYGPPRDVEISPCLKLVDPDHPILYRPVTWKEYLDAKAIHFNNALELIRDKNNSGCTHLL</sequence>
<protein>
    <submittedName>
        <fullName evidence="1">Uncharacterized protein</fullName>
    </submittedName>
</protein>
<reference evidence="2" key="1">
    <citation type="journal article" date="2023" name="G3 (Bethesda)">
        <title>Genome assembly and association tests identify interacting loci associated with vigor, precocity, and sex in interspecific pistachio rootstocks.</title>
        <authorList>
            <person name="Palmer W."/>
            <person name="Jacygrad E."/>
            <person name="Sagayaradj S."/>
            <person name="Cavanaugh K."/>
            <person name="Han R."/>
            <person name="Bertier L."/>
            <person name="Beede B."/>
            <person name="Kafkas S."/>
            <person name="Golino D."/>
            <person name="Preece J."/>
            <person name="Michelmore R."/>
        </authorList>
    </citation>
    <scope>NUCLEOTIDE SEQUENCE [LARGE SCALE GENOMIC DNA]</scope>
</reference>
<evidence type="ECO:0000313" key="1">
    <source>
        <dbReference type="EMBL" id="KAJ0091645.1"/>
    </source>
</evidence>
<comment type="caution">
    <text evidence="1">The sequence shown here is derived from an EMBL/GenBank/DDBJ whole genome shotgun (WGS) entry which is preliminary data.</text>
</comment>
<accession>A0ACC1AYC0</accession>
<keyword evidence="2" id="KW-1185">Reference proteome</keyword>
<gene>
    <name evidence="1" type="ORF">Patl1_13170</name>
</gene>
<name>A0ACC1AYC0_9ROSI</name>
<proteinExistence type="predicted"/>
<organism evidence="1 2">
    <name type="scientific">Pistacia atlantica</name>
    <dbReference type="NCBI Taxonomy" id="434234"/>
    <lineage>
        <taxon>Eukaryota</taxon>
        <taxon>Viridiplantae</taxon>
        <taxon>Streptophyta</taxon>
        <taxon>Embryophyta</taxon>
        <taxon>Tracheophyta</taxon>
        <taxon>Spermatophyta</taxon>
        <taxon>Magnoliopsida</taxon>
        <taxon>eudicotyledons</taxon>
        <taxon>Gunneridae</taxon>
        <taxon>Pentapetalae</taxon>
        <taxon>rosids</taxon>
        <taxon>malvids</taxon>
        <taxon>Sapindales</taxon>
        <taxon>Anacardiaceae</taxon>
        <taxon>Pistacia</taxon>
    </lineage>
</organism>